<dbReference type="PANTHER" id="PTHR38603:SF1">
    <property type="entry name" value="CHAPERONE NAPD"/>
    <property type="match status" value="1"/>
</dbReference>
<proteinExistence type="inferred from homology"/>
<dbReference type="PANTHER" id="PTHR38603">
    <property type="entry name" value="CHAPERONE NAPD"/>
    <property type="match status" value="1"/>
</dbReference>
<dbReference type="InterPro" id="IPR005623">
    <property type="entry name" value="Chaperone_NapD_NO3_reduct"/>
</dbReference>
<evidence type="ECO:0000313" key="6">
    <source>
        <dbReference type="Proteomes" id="UP000295129"/>
    </source>
</evidence>
<protein>
    <recommendedName>
        <fullName evidence="4">Chaperone NapD</fullName>
    </recommendedName>
    <alternativeName>
        <fullName evidence="4">NapA signal peptide-binding chaperone NapD</fullName>
    </alternativeName>
</protein>
<reference evidence="5 6" key="1">
    <citation type="submission" date="2019-03" db="EMBL/GenBank/DDBJ databases">
        <title>Genomic Encyclopedia of Type Strains, Phase IV (KMG-IV): sequencing the most valuable type-strain genomes for metagenomic binning, comparative biology and taxonomic classification.</title>
        <authorList>
            <person name="Goeker M."/>
        </authorList>
    </citation>
    <scope>NUCLEOTIDE SEQUENCE [LARGE SCALE GENOMIC DNA]</scope>
    <source>
        <strain evidence="5 6">DSM 12121</strain>
    </source>
</reference>
<comment type="caution">
    <text evidence="5">The sequence shown here is derived from an EMBL/GenBank/DDBJ whole genome shotgun (WGS) entry which is preliminary data.</text>
</comment>
<sequence>MEEVHEEIHIAGILVQVRPEHAATVSRQVAAMPNAEVCAQGEGGKLVVVCESEGADAMLALLAAIRELPGVANVALVYQHAESRSAMEEEISDEADSTRVL</sequence>
<dbReference type="GO" id="GO:0051224">
    <property type="term" value="P:negative regulation of protein transport"/>
    <property type="evidence" value="ECO:0007669"/>
    <property type="project" value="UniProtKB-UniRule"/>
</dbReference>
<dbReference type="Proteomes" id="UP000295129">
    <property type="component" value="Unassembled WGS sequence"/>
</dbReference>
<name>A0A4R6E7J2_9RHOO</name>
<dbReference type="Pfam" id="PF03927">
    <property type="entry name" value="NapD"/>
    <property type="match status" value="1"/>
</dbReference>
<dbReference type="EMBL" id="SNVV01000005">
    <property type="protein sequence ID" value="TDN53484.1"/>
    <property type="molecule type" value="Genomic_DNA"/>
</dbReference>
<keyword evidence="6" id="KW-1185">Reference proteome</keyword>
<evidence type="ECO:0000313" key="5">
    <source>
        <dbReference type="EMBL" id="TDN53484.1"/>
    </source>
</evidence>
<dbReference type="RefSeq" id="WP_133590115.1">
    <property type="nucleotide sequence ID" value="NZ_SNVV01000005.1"/>
</dbReference>
<comment type="similarity">
    <text evidence="4">Belongs to the NapD family.</text>
</comment>
<evidence type="ECO:0000256" key="2">
    <source>
        <dbReference type="ARBA" id="ARBA00022490"/>
    </source>
</evidence>
<evidence type="ECO:0000256" key="1">
    <source>
        <dbReference type="ARBA" id="ARBA00004496"/>
    </source>
</evidence>
<gene>
    <name evidence="4" type="primary">napD</name>
    <name evidence="5" type="ORF">C7389_105159</name>
</gene>
<organism evidence="5 6">
    <name type="scientific">Azoarcus indigens</name>
    <dbReference type="NCBI Taxonomy" id="29545"/>
    <lineage>
        <taxon>Bacteria</taxon>
        <taxon>Pseudomonadati</taxon>
        <taxon>Pseudomonadota</taxon>
        <taxon>Betaproteobacteria</taxon>
        <taxon>Rhodocyclales</taxon>
        <taxon>Zoogloeaceae</taxon>
        <taxon>Azoarcus</taxon>
    </lineage>
</organism>
<dbReference type="GO" id="GO:0005737">
    <property type="term" value="C:cytoplasm"/>
    <property type="evidence" value="ECO:0007669"/>
    <property type="project" value="UniProtKB-SubCell"/>
</dbReference>
<accession>A0A4R6E7J2</accession>
<dbReference type="Gene3D" id="3.30.70.920">
    <property type="match status" value="1"/>
</dbReference>
<evidence type="ECO:0000256" key="4">
    <source>
        <dbReference type="HAMAP-Rule" id="MF_02200"/>
    </source>
</evidence>
<comment type="function">
    <text evidence="4">Chaperone for NapA, the catalytic subunit of the periplasmic nitrate reductase. It binds directly and specifically to the twin-arginine signal peptide of NapA, preventing premature interaction with the Tat translocase and premature export.</text>
</comment>
<keyword evidence="3 4" id="KW-0143">Chaperone</keyword>
<keyword evidence="2 4" id="KW-0963">Cytoplasm</keyword>
<dbReference type="OrthoDB" id="9181043at2"/>
<comment type="subcellular location">
    <subcellularLocation>
        <location evidence="1 4">Cytoplasm</location>
    </subcellularLocation>
</comment>
<comment type="subunit">
    <text evidence="4">Interacts with the cytoplasmic NapA precursor.</text>
</comment>
<dbReference type="GO" id="GO:0005048">
    <property type="term" value="F:signal sequence binding"/>
    <property type="evidence" value="ECO:0007669"/>
    <property type="project" value="UniProtKB-UniRule"/>
</dbReference>
<evidence type="ECO:0000256" key="3">
    <source>
        <dbReference type="ARBA" id="ARBA00023186"/>
    </source>
</evidence>
<dbReference type="HAMAP" id="MF_02200">
    <property type="entry name" value="NapD"/>
    <property type="match status" value="1"/>
</dbReference>
<dbReference type="AlphaFoldDB" id="A0A4R6E7J2"/>